<dbReference type="RefSeq" id="WP_323355431.1">
    <property type="nucleotide sequence ID" value="NZ_JAYGHY010000003.1"/>
</dbReference>
<name>A0ABU5SS36_9CYAN</name>
<reference evidence="1 2" key="1">
    <citation type="submission" date="2023-12" db="EMBL/GenBank/DDBJ databases">
        <title>Baltic Sea Cyanobacteria.</title>
        <authorList>
            <person name="Delbaje E."/>
            <person name="Fewer D.P."/>
            <person name="Shishido T.K."/>
        </authorList>
    </citation>
    <scope>NUCLEOTIDE SEQUENCE [LARGE SCALE GENOMIC DNA]</scope>
    <source>
        <strain evidence="1 2">UHCC 0281</strain>
    </source>
</reference>
<organism evidence="1 2">
    <name type="scientific">Cyanobium gracile UHCC 0281</name>
    <dbReference type="NCBI Taxonomy" id="3110309"/>
    <lineage>
        <taxon>Bacteria</taxon>
        <taxon>Bacillati</taxon>
        <taxon>Cyanobacteriota</taxon>
        <taxon>Cyanophyceae</taxon>
        <taxon>Synechococcales</taxon>
        <taxon>Prochlorococcaceae</taxon>
        <taxon>Cyanobium</taxon>
    </lineage>
</organism>
<accession>A0ABU5SS36</accession>
<dbReference type="Pfam" id="PF03567">
    <property type="entry name" value="Sulfotransfer_2"/>
    <property type="match status" value="1"/>
</dbReference>
<protein>
    <submittedName>
        <fullName evidence="1">Sulfotransferase family 2 domain-containing protein</fullName>
    </submittedName>
</protein>
<keyword evidence="2" id="KW-1185">Reference proteome</keyword>
<proteinExistence type="predicted"/>
<dbReference type="SUPFAM" id="SSF52540">
    <property type="entry name" value="P-loop containing nucleoside triphosphate hydrolases"/>
    <property type="match status" value="1"/>
</dbReference>
<dbReference type="Gene3D" id="3.40.50.300">
    <property type="entry name" value="P-loop containing nucleotide triphosphate hydrolases"/>
    <property type="match status" value="1"/>
</dbReference>
<comment type="caution">
    <text evidence="1">The sequence shown here is derived from an EMBL/GenBank/DDBJ whole genome shotgun (WGS) entry which is preliminary data.</text>
</comment>
<evidence type="ECO:0000313" key="2">
    <source>
        <dbReference type="Proteomes" id="UP001302329"/>
    </source>
</evidence>
<dbReference type="InterPro" id="IPR005331">
    <property type="entry name" value="Sulfotransferase"/>
</dbReference>
<dbReference type="EMBL" id="JAYGHY010000003">
    <property type="protein sequence ID" value="MEA5441285.1"/>
    <property type="molecule type" value="Genomic_DNA"/>
</dbReference>
<evidence type="ECO:0000313" key="1">
    <source>
        <dbReference type="EMBL" id="MEA5441285.1"/>
    </source>
</evidence>
<gene>
    <name evidence="1" type="ORF">VB739_01805</name>
</gene>
<dbReference type="InterPro" id="IPR027417">
    <property type="entry name" value="P-loop_NTPase"/>
</dbReference>
<sequence>MNQFIELMMFSRVRGRLKPIAERLRYELIYGRECCRAFRKIPNLYLIPESKALFVHLPKVAGTSIGSSSLFDQARQVSGRRPSGHLPLHEARVVLGDSFMRKIKVFTFVRNPGSRFISAYRYILAGGNHSGDRIIADHIKANYQGIEDFLERFQTDSFLSQCPHFRPMWTFLGATESDAEAAVNRLIFLGRFETLGEDWAHLTKVLGKPAAALPKANITKSSLPRLNVEVADLENSPSFVHCYRHDYRLFGYSLPH</sequence>
<dbReference type="Proteomes" id="UP001302329">
    <property type="component" value="Unassembled WGS sequence"/>
</dbReference>